<dbReference type="PANTHER" id="PTHR24421">
    <property type="entry name" value="NITRATE/NITRITE SENSOR PROTEIN NARX-RELATED"/>
    <property type="match status" value="1"/>
</dbReference>
<keyword evidence="1" id="KW-0808">Transferase</keyword>
<dbReference type="InterPro" id="IPR050482">
    <property type="entry name" value="Sensor_HK_TwoCompSys"/>
</dbReference>
<feature type="transmembrane region" description="Helical" evidence="5">
    <location>
        <begin position="51"/>
        <end position="69"/>
    </location>
</feature>
<dbReference type="Gene3D" id="3.30.565.10">
    <property type="entry name" value="Histidine kinase-like ATPase, C-terminal domain"/>
    <property type="match status" value="1"/>
</dbReference>
<protein>
    <submittedName>
        <fullName evidence="7">Sensor histidine kinase</fullName>
    </submittedName>
</protein>
<feature type="transmembrane region" description="Helical" evidence="5">
    <location>
        <begin position="118"/>
        <end position="137"/>
    </location>
</feature>
<evidence type="ECO:0000313" key="8">
    <source>
        <dbReference type="Proteomes" id="UP001597400"/>
    </source>
</evidence>
<keyword evidence="2 7" id="KW-0418">Kinase</keyword>
<organism evidence="7 8">
    <name type="scientific">Sphingomonas arantia</name>
    <dbReference type="NCBI Taxonomy" id="1460676"/>
    <lineage>
        <taxon>Bacteria</taxon>
        <taxon>Pseudomonadati</taxon>
        <taxon>Pseudomonadota</taxon>
        <taxon>Alphaproteobacteria</taxon>
        <taxon>Sphingomonadales</taxon>
        <taxon>Sphingomonadaceae</taxon>
        <taxon>Sphingomonas</taxon>
    </lineage>
</organism>
<dbReference type="GO" id="GO:0016301">
    <property type="term" value="F:kinase activity"/>
    <property type="evidence" value="ECO:0007669"/>
    <property type="project" value="UniProtKB-KW"/>
</dbReference>
<feature type="domain" description="Signal transduction histidine kinase subgroup 3 dimerisation and phosphoacceptor" evidence="6">
    <location>
        <begin position="186"/>
        <end position="247"/>
    </location>
</feature>
<keyword evidence="5" id="KW-0812">Transmembrane</keyword>
<dbReference type="SUPFAM" id="SSF55874">
    <property type="entry name" value="ATPase domain of HSP90 chaperone/DNA topoisomerase II/histidine kinase"/>
    <property type="match status" value="1"/>
</dbReference>
<dbReference type="Gene3D" id="1.20.5.1930">
    <property type="match status" value="1"/>
</dbReference>
<feature type="region of interest" description="Disordered" evidence="4">
    <location>
        <begin position="1"/>
        <end position="21"/>
    </location>
</feature>
<evidence type="ECO:0000256" key="5">
    <source>
        <dbReference type="SAM" id="Phobius"/>
    </source>
</evidence>
<evidence type="ECO:0000313" key="7">
    <source>
        <dbReference type="EMBL" id="MFD1950813.1"/>
    </source>
</evidence>
<keyword evidence="8" id="KW-1185">Reference proteome</keyword>
<evidence type="ECO:0000256" key="4">
    <source>
        <dbReference type="SAM" id="MobiDB-lite"/>
    </source>
</evidence>
<evidence type="ECO:0000256" key="1">
    <source>
        <dbReference type="ARBA" id="ARBA00022679"/>
    </source>
</evidence>
<evidence type="ECO:0000256" key="2">
    <source>
        <dbReference type="ARBA" id="ARBA00022777"/>
    </source>
</evidence>
<evidence type="ECO:0000256" key="3">
    <source>
        <dbReference type="ARBA" id="ARBA00023012"/>
    </source>
</evidence>
<gene>
    <name evidence="7" type="ORF">ACFSGX_08540</name>
</gene>
<keyword evidence="3" id="KW-0902">Two-component regulatory system</keyword>
<evidence type="ECO:0000259" key="6">
    <source>
        <dbReference type="Pfam" id="PF07730"/>
    </source>
</evidence>
<reference evidence="8" key="1">
    <citation type="journal article" date="2019" name="Int. J. Syst. Evol. Microbiol.">
        <title>The Global Catalogue of Microorganisms (GCM) 10K type strain sequencing project: providing services to taxonomists for standard genome sequencing and annotation.</title>
        <authorList>
            <consortium name="The Broad Institute Genomics Platform"/>
            <consortium name="The Broad Institute Genome Sequencing Center for Infectious Disease"/>
            <person name="Wu L."/>
            <person name="Ma J."/>
        </authorList>
    </citation>
    <scope>NUCLEOTIDE SEQUENCE [LARGE SCALE GENOMIC DNA]</scope>
    <source>
        <strain evidence="8">CGMCC 1.12702</strain>
    </source>
</reference>
<proteinExistence type="predicted"/>
<accession>A0ABW4TZU2</accession>
<sequence>MTTAPMPRDADAMPPPAPTPPHRSWIEGPLPWLAYLPFYAMPWLWQPPTRMGIAVSIAGIALFLPVYLFGYRRRGTAQAAAAAVILVIGLVLAPFGGSWTVFSIYAAAMVGYLQPSRLAIAAILGIGAITAAAGIAWQQALVSWLPGVLLLLLTGFGNFSREAFYHRTQALLASQEEVRRLAGTAERERMARDLHDVVGRTLTLIALRADLAVKLVPGDAPAAEAEMRAVADIARTGLAEVRAALSGTAGDSLRHEAESSRGALEAAGITATLTGDIEAIPADAGAVLAMTLREAVTNVIRHADARTCCIDFTTDTTTAGLTVADDGRGGSFREGHGLTGMRQRLSAAGGTFSIQMLTPGTRLVAHVPAATA</sequence>
<dbReference type="Proteomes" id="UP001597400">
    <property type="component" value="Unassembled WGS sequence"/>
</dbReference>
<feature type="transmembrane region" description="Helical" evidence="5">
    <location>
        <begin position="81"/>
        <end position="106"/>
    </location>
</feature>
<dbReference type="Pfam" id="PF07730">
    <property type="entry name" value="HisKA_3"/>
    <property type="match status" value="1"/>
</dbReference>
<dbReference type="InterPro" id="IPR011712">
    <property type="entry name" value="Sig_transdc_His_kin_sub3_dim/P"/>
</dbReference>
<dbReference type="CDD" id="cd16917">
    <property type="entry name" value="HATPase_UhpB-NarQ-NarX-like"/>
    <property type="match status" value="1"/>
</dbReference>
<dbReference type="PANTHER" id="PTHR24421:SF63">
    <property type="entry name" value="SENSOR HISTIDINE KINASE DESK"/>
    <property type="match status" value="1"/>
</dbReference>
<feature type="transmembrane region" description="Helical" evidence="5">
    <location>
        <begin position="143"/>
        <end position="159"/>
    </location>
</feature>
<name>A0ABW4TZU2_9SPHN</name>
<dbReference type="RefSeq" id="WP_380929093.1">
    <property type="nucleotide sequence ID" value="NZ_JBHUGS010000002.1"/>
</dbReference>
<comment type="caution">
    <text evidence="7">The sequence shown here is derived from an EMBL/GenBank/DDBJ whole genome shotgun (WGS) entry which is preliminary data.</text>
</comment>
<keyword evidence="5" id="KW-1133">Transmembrane helix</keyword>
<dbReference type="InterPro" id="IPR036890">
    <property type="entry name" value="HATPase_C_sf"/>
</dbReference>
<keyword evidence="5" id="KW-0472">Membrane</keyword>
<dbReference type="EMBL" id="JBHUGS010000002">
    <property type="protein sequence ID" value="MFD1950813.1"/>
    <property type="molecule type" value="Genomic_DNA"/>
</dbReference>